<evidence type="ECO:0000256" key="4">
    <source>
        <dbReference type="SAM" id="MobiDB-lite"/>
    </source>
</evidence>
<dbReference type="InterPro" id="IPR050411">
    <property type="entry name" value="AlphaKG_dependent_hydroxylases"/>
</dbReference>
<proteinExistence type="predicted"/>
<evidence type="ECO:0000256" key="2">
    <source>
        <dbReference type="ARBA" id="ARBA00023002"/>
    </source>
</evidence>
<keyword evidence="3" id="KW-0045">Antibiotic biosynthesis</keyword>
<dbReference type="EMBL" id="FNHG01000014">
    <property type="protein sequence ID" value="SDM56861.1"/>
    <property type="molecule type" value="Genomic_DNA"/>
</dbReference>
<comment type="cofactor">
    <cofactor evidence="1">
        <name>Fe(2+)</name>
        <dbReference type="ChEBI" id="CHEBI:29033"/>
    </cofactor>
</comment>
<sequence>MPRSWGKSSTTLKGSGKPLSSDIAAHPAMKLKGSLSDQERPMSELAKKLEISGYALLTRYRPEADILAVVHEIGVPIEPWEGGLVQLLKPRKDGTPNTYSGNFGLEQFPFHSDLAHWLRPPRYILLRCQVGFEDTPTLLLDGRNLIQRISRPTLSRTVYRPRRPRAGAHTLLRLLETEIDGEELLRWDELFLQPTNRFATDTGHTIGNFIKSYRPLAVALSRPGDILIIDNWRMLHARSPIVAGREGRIIQRVYLGELN</sequence>
<dbReference type="Pfam" id="PF02668">
    <property type="entry name" value="TauD"/>
    <property type="match status" value="1"/>
</dbReference>
<dbReference type="PANTHER" id="PTHR10696:SF56">
    <property type="entry name" value="TAUD_TFDA-LIKE DOMAIN-CONTAINING PROTEIN"/>
    <property type="match status" value="1"/>
</dbReference>
<keyword evidence="7" id="KW-1185">Reference proteome</keyword>
<dbReference type="PANTHER" id="PTHR10696">
    <property type="entry name" value="GAMMA-BUTYROBETAINE HYDROXYLASE-RELATED"/>
    <property type="match status" value="1"/>
</dbReference>
<feature type="domain" description="TauD/TfdA-like" evidence="5">
    <location>
        <begin position="222"/>
        <end position="254"/>
    </location>
</feature>
<dbReference type="SUPFAM" id="SSF51197">
    <property type="entry name" value="Clavaminate synthase-like"/>
    <property type="match status" value="1"/>
</dbReference>
<evidence type="ECO:0000313" key="7">
    <source>
        <dbReference type="Proteomes" id="UP000199759"/>
    </source>
</evidence>
<reference evidence="6 7" key="1">
    <citation type="submission" date="2016-10" db="EMBL/GenBank/DDBJ databases">
        <authorList>
            <person name="de Groot N.N."/>
        </authorList>
    </citation>
    <scope>NUCLEOTIDE SEQUENCE [LARGE SCALE GENOMIC DNA]</scope>
    <source>
        <strain evidence="6 7">DSM 16077</strain>
    </source>
</reference>
<accession>A0A1G9UAA1</accession>
<keyword evidence="6" id="KW-0223">Dioxygenase</keyword>
<dbReference type="Proteomes" id="UP000199759">
    <property type="component" value="Unassembled WGS sequence"/>
</dbReference>
<gene>
    <name evidence="6" type="ORF">SAMN04488568_11460</name>
</gene>
<evidence type="ECO:0000256" key="3">
    <source>
        <dbReference type="ARBA" id="ARBA00023194"/>
    </source>
</evidence>
<feature type="compositionally biased region" description="Polar residues" evidence="4">
    <location>
        <begin position="1"/>
        <end position="13"/>
    </location>
</feature>
<feature type="region of interest" description="Disordered" evidence="4">
    <location>
        <begin position="1"/>
        <end position="23"/>
    </location>
</feature>
<dbReference type="STRING" id="144026.SAMN04488568_11460"/>
<keyword evidence="2" id="KW-0560">Oxidoreductase</keyword>
<organism evidence="6 7">
    <name type="scientific">Maricaulis salignorans</name>
    <dbReference type="NCBI Taxonomy" id="144026"/>
    <lineage>
        <taxon>Bacteria</taxon>
        <taxon>Pseudomonadati</taxon>
        <taxon>Pseudomonadota</taxon>
        <taxon>Alphaproteobacteria</taxon>
        <taxon>Maricaulales</taxon>
        <taxon>Maricaulaceae</taxon>
        <taxon>Maricaulis</taxon>
    </lineage>
</organism>
<evidence type="ECO:0000313" key="6">
    <source>
        <dbReference type="EMBL" id="SDM56861.1"/>
    </source>
</evidence>
<evidence type="ECO:0000256" key="1">
    <source>
        <dbReference type="ARBA" id="ARBA00001954"/>
    </source>
</evidence>
<dbReference type="AlphaFoldDB" id="A0A1G9UAA1"/>
<dbReference type="InterPro" id="IPR003819">
    <property type="entry name" value="TauD/TfdA-like"/>
</dbReference>
<dbReference type="GO" id="GO:0016706">
    <property type="term" value="F:2-oxoglutarate-dependent dioxygenase activity"/>
    <property type="evidence" value="ECO:0007669"/>
    <property type="project" value="UniProtKB-ARBA"/>
</dbReference>
<name>A0A1G9UAA1_9PROT</name>
<dbReference type="InterPro" id="IPR042098">
    <property type="entry name" value="TauD-like_sf"/>
</dbReference>
<dbReference type="Gene3D" id="3.60.130.10">
    <property type="entry name" value="Clavaminate synthase-like"/>
    <property type="match status" value="1"/>
</dbReference>
<evidence type="ECO:0000259" key="5">
    <source>
        <dbReference type="Pfam" id="PF02668"/>
    </source>
</evidence>
<protein>
    <submittedName>
        <fullName evidence="6">Taurine catabolism dioxygenase TauD, TfdA family</fullName>
    </submittedName>
</protein>